<dbReference type="InterPro" id="IPR016181">
    <property type="entry name" value="Acyl_CoA_acyltransferase"/>
</dbReference>
<dbReference type="PANTHER" id="PTHR37817">
    <property type="entry name" value="N-ACETYLTRANSFERASE EIS"/>
    <property type="match status" value="1"/>
</dbReference>
<evidence type="ECO:0000313" key="2">
    <source>
        <dbReference type="EMBL" id="GHO42367.1"/>
    </source>
</evidence>
<gene>
    <name evidence="2" type="ORF">KSX_05300</name>
</gene>
<name>A0A8J3HXA9_9CHLR</name>
<dbReference type="InterPro" id="IPR000182">
    <property type="entry name" value="GNAT_dom"/>
</dbReference>
<dbReference type="CDD" id="cd04301">
    <property type="entry name" value="NAT_SF"/>
    <property type="match status" value="1"/>
</dbReference>
<dbReference type="PROSITE" id="PS51186">
    <property type="entry name" value="GNAT"/>
    <property type="match status" value="1"/>
</dbReference>
<evidence type="ECO:0000313" key="3">
    <source>
        <dbReference type="Proteomes" id="UP000612362"/>
    </source>
</evidence>
<evidence type="ECO:0000259" key="1">
    <source>
        <dbReference type="PROSITE" id="PS51186"/>
    </source>
</evidence>
<dbReference type="Pfam" id="PF13527">
    <property type="entry name" value="Acetyltransf_9"/>
    <property type="match status" value="1"/>
</dbReference>
<dbReference type="Proteomes" id="UP000612362">
    <property type="component" value="Unassembled WGS sequence"/>
</dbReference>
<dbReference type="RefSeq" id="WP_220191914.1">
    <property type="nucleotide sequence ID" value="NZ_BNJF01000001.1"/>
</dbReference>
<organism evidence="2 3">
    <name type="scientific">Ktedonospora formicarum</name>
    <dbReference type="NCBI Taxonomy" id="2778364"/>
    <lineage>
        <taxon>Bacteria</taxon>
        <taxon>Bacillati</taxon>
        <taxon>Chloroflexota</taxon>
        <taxon>Ktedonobacteria</taxon>
        <taxon>Ktedonobacterales</taxon>
        <taxon>Ktedonobacteraceae</taxon>
        <taxon>Ktedonospora</taxon>
    </lineage>
</organism>
<reference evidence="2" key="1">
    <citation type="submission" date="2020-10" db="EMBL/GenBank/DDBJ databases">
        <title>Taxonomic study of unclassified bacteria belonging to the class Ktedonobacteria.</title>
        <authorList>
            <person name="Yabe S."/>
            <person name="Wang C.M."/>
            <person name="Zheng Y."/>
            <person name="Sakai Y."/>
            <person name="Cavaletti L."/>
            <person name="Monciardini P."/>
            <person name="Donadio S."/>
        </authorList>
    </citation>
    <scope>NUCLEOTIDE SEQUENCE</scope>
    <source>
        <strain evidence="2">SOSP1-1</strain>
    </source>
</reference>
<sequence length="427" mass="47811">MVSSPIVVRPLATQKEIEQQYIWADQAFSQAPDPENARQWSQVAITRPDFRALQLRGAFRDDTQRGGYILGESILRIGEARISTGCIGMVVADPEARKQGIASAMMHDAIQFAQEQGHSLLLLDGIPKFYYRFGYTDIFDVSTYAINRAAILARPASTHTVRRATSEDAQTIRDLYTRRLGHYTGGFERSTGVQEFLLRNRFSKNVVLLATSPTGVVEGYLISSREPDKTQVVEVAADTWAAQLALMQEHARLSTGGEEPATHTYHLPPTSTELYRAIDNLEVPDTSQWRHPAEEGGIRSSQYHHRFAGWMGRFVHLPTFFNALKPELQARWQRSLANWSGELHFVIGDESITLSIAGGELDISTNVSSETITFQCSPQNFIQLVFGYRPLSWVLAQHPQALPVAAQSALEILFPAGDPWISFSDWF</sequence>
<dbReference type="GO" id="GO:0034069">
    <property type="term" value="F:aminoglycoside N-acetyltransferase activity"/>
    <property type="evidence" value="ECO:0007669"/>
    <property type="project" value="TreeGrafter"/>
</dbReference>
<comment type="caution">
    <text evidence="2">The sequence shown here is derived from an EMBL/GenBank/DDBJ whole genome shotgun (WGS) entry which is preliminary data.</text>
</comment>
<dbReference type="GO" id="GO:0030649">
    <property type="term" value="P:aminoglycoside antibiotic catabolic process"/>
    <property type="evidence" value="ECO:0007669"/>
    <property type="project" value="TreeGrafter"/>
</dbReference>
<dbReference type="SUPFAM" id="SSF55729">
    <property type="entry name" value="Acyl-CoA N-acyltransferases (Nat)"/>
    <property type="match status" value="1"/>
</dbReference>
<protein>
    <recommendedName>
        <fullName evidence="1">N-acetyltransferase domain-containing protein</fullName>
    </recommendedName>
</protein>
<dbReference type="InterPro" id="IPR051554">
    <property type="entry name" value="Acetyltransferase_Eis"/>
</dbReference>
<dbReference type="Gene3D" id="3.40.630.30">
    <property type="match status" value="2"/>
</dbReference>
<dbReference type="PANTHER" id="PTHR37817:SF1">
    <property type="entry name" value="N-ACETYLTRANSFERASE EIS"/>
    <property type="match status" value="1"/>
</dbReference>
<dbReference type="AlphaFoldDB" id="A0A8J3HXA9"/>
<keyword evidence="3" id="KW-1185">Reference proteome</keyword>
<proteinExistence type="predicted"/>
<feature type="domain" description="N-acetyltransferase" evidence="1">
    <location>
        <begin position="6"/>
        <end position="157"/>
    </location>
</feature>
<accession>A0A8J3HXA9</accession>
<dbReference type="EMBL" id="BNJF01000001">
    <property type="protein sequence ID" value="GHO42367.1"/>
    <property type="molecule type" value="Genomic_DNA"/>
</dbReference>